<keyword evidence="3" id="KW-0325">Glycoprotein</keyword>
<evidence type="ECO:0000256" key="4">
    <source>
        <dbReference type="PROSITE-ProRule" id="PRU00059"/>
    </source>
</evidence>
<evidence type="ECO:0000313" key="7">
    <source>
        <dbReference type="Proteomes" id="UP000092124"/>
    </source>
</evidence>
<feature type="domain" description="CUB" evidence="5">
    <location>
        <begin position="1"/>
        <end position="69"/>
    </location>
</feature>
<dbReference type="PROSITE" id="PS01180">
    <property type="entry name" value="CUB"/>
    <property type="match status" value="1"/>
</dbReference>
<dbReference type="STRING" id="56216.A0A1A6HAE1"/>
<evidence type="ECO:0000313" key="6">
    <source>
        <dbReference type="EMBL" id="OBS75553.1"/>
    </source>
</evidence>
<dbReference type="CDD" id="cd00041">
    <property type="entry name" value="CUB"/>
    <property type="match status" value="1"/>
</dbReference>
<comment type="caution">
    <text evidence="6">The sequence shown here is derived from an EMBL/GenBank/DDBJ whole genome shotgun (WGS) entry which is preliminary data.</text>
</comment>
<gene>
    <name evidence="6" type="ORF">A6R68_17995</name>
</gene>
<evidence type="ECO:0000259" key="5">
    <source>
        <dbReference type="PROSITE" id="PS01180"/>
    </source>
</evidence>
<keyword evidence="2" id="KW-1015">Disulfide bond</keyword>
<keyword evidence="7" id="KW-1185">Reference proteome</keyword>
<comment type="caution">
    <text evidence="4">Lacks conserved residue(s) required for the propagation of feature annotation.</text>
</comment>
<dbReference type="OrthoDB" id="406096at2759"/>
<dbReference type="Proteomes" id="UP000092124">
    <property type="component" value="Unassembled WGS sequence"/>
</dbReference>
<dbReference type="PANTHER" id="PTHR24251:SF37">
    <property type="entry name" value="CUB DOMAIN-CONTAINING PROTEIN"/>
    <property type="match status" value="1"/>
</dbReference>
<proteinExistence type="predicted"/>
<dbReference type="SUPFAM" id="SSF49854">
    <property type="entry name" value="Spermadhesin, CUB domain"/>
    <property type="match status" value="1"/>
</dbReference>
<dbReference type="PANTHER" id="PTHR24251">
    <property type="entry name" value="OVOCHYMASE-RELATED"/>
    <property type="match status" value="1"/>
</dbReference>
<organism evidence="6 7">
    <name type="scientific">Neotoma lepida</name>
    <name type="common">Desert woodrat</name>
    <dbReference type="NCBI Taxonomy" id="56216"/>
    <lineage>
        <taxon>Eukaryota</taxon>
        <taxon>Metazoa</taxon>
        <taxon>Chordata</taxon>
        <taxon>Craniata</taxon>
        <taxon>Vertebrata</taxon>
        <taxon>Euteleostomi</taxon>
        <taxon>Mammalia</taxon>
        <taxon>Eutheria</taxon>
        <taxon>Euarchontoglires</taxon>
        <taxon>Glires</taxon>
        <taxon>Rodentia</taxon>
        <taxon>Myomorpha</taxon>
        <taxon>Muroidea</taxon>
        <taxon>Cricetidae</taxon>
        <taxon>Neotominae</taxon>
        <taxon>Neotoma</taxon>
    </lineage>
</organism>
<dbReference type="AlphaFoldDB" id="A0A1A6HAE1"/>
<name>A0A1A6HAE1_NEOLE</name>
<keyword evidence="1" id="KW-0677">Repeat</keyword>
<dbReference type="InterPro" id="IPR000859">
    <property type="entry name" value="CUB_dom"/>
</dbReference>
<evidence type="ECO:0000256" key="1">
    <source>
        <dbReference type="ARBA" id="ARBA00022737"/>
    </source>
</evidence>
<sequence length="92" mass="10387">LHFIVFDTETAHDILKVWDGPVDSNILLKEWSGSALPEDIHSTFNSLTLQFDSDFFISKSGFSIQFSSRCKYRFLRSTPVCAKAQSSGFTCD</sequence>
<dbReference type="InterPro" id="IPR035914">
    <property type="entry name" value="Sperma_CUB_dom_sf"/>
</dbReference>
<reference evidence="6 7" key="1">
    <citation type="submission" date="2016-06" db="EMBL/GenBank/DDBJ databases">
        <title>The Draft Genome Sequence and Annotation of the Desert Woodrat Neotoma lepida.</title>
        <authorList>
            <person name="Campbell M."/>
            <person name="Oakeson K.F."/>
            <person name="Yandell M."/>
            <person name="Halpert J.R."/>
            <person name="Dearing D."/>
        </authorList>
    </citation>
    <scope>NUCLEOTIDE SEQUENCE [LARGE SCALE GENOMIC DNA]</scope>
    <source>
        <strain evidence="6">417</strain>
        <tissue evidence="6">Liver</tissue>
    </source>
</reference>
<dbReference type="Pfam" id="PF00431">
    <property type="entry name" value="CUB"/>
    <property type="match status" value="1"/>
</dbReference>
<dbReference type="Gene3D" id="2.60.120.290">
    <property type="entry name" value="Spermadhesin, CUB domain"/>
    <property type="match status" value="1"/>
</dbReference>
<accession>A0A1A6HAE1</accession>
<dbReference type="EMBL" id="LZPO01036593">
    <property type="protein sequence ID" value="OBS75553.1"/>
    <property type="molecule type" value="Genomic_DNA"/>
</dbReference>
<evidence type="ECO:0000256" key="3">
    <source>
        <dbReference type="ARBA" id="ARBA00023180"/>
    </source>
</evidence>
<evidence type="ECO:0000256" key="2">
    <source>
        <dbReference type="ARBA" id="ARBA00023157"/>
    </source>
</evidence>
<feature type="non-terminal residue" evidence="6">
    <location>
        <position position="1"/>
    </location>
</feature>
<protein>
    <recommendedName>
        <fullName evidence="5">CUB domain-containing protein</fullName>
    </recommendedName>
</protein>